<dbReference type="EMBL" id="LR962863">
    <property type="protein sequence ID" value="CAD7359948.1"/>
    <property type="molecule type" value="Genomic_DNA"/>
</dbReference>
<name>A0A7Z7QQJ8_STASC</name>
<dbReference type="AlphaFoldDB" id="A0A7Z7QQJ8"/>
<evidence type="ECO:0000259" key="2">
    <source>
        <dbReference type="Pfam" id="PF25606"/>
    </source>
</evidence>
<organism evidence="4">
    <name type="scientific">Staphylococcus schleiferi</name>
    <dbReference type="NCBI Taxonomy" id="1295"/>
    <lineage>
        <taxon>Bacteria</taxon>
        <taxon>Bacillati</taxon>
        <taxon>Bacillota</taxon>
        <taxon>Bacilli</taxon>
        <taxon>Bacillales</taxon>
        <taxon>Staphylococcaceae</taxon>
        <taxon>Staphylococcus</taxon>
    </lineage>
</organism>
<dbReference type="Pfam" id="PF25606">
    <property type="entry name" value="SH3b_P2"/>
    <property type="match status" value="1"/>
</dbReference>
<dbReference type="InterPro" id="IPR057958">
    <property type="entry name" value="SH3b_P2_dom"/>
</dbReference>
<gene>
    <name evidence="4" type="ORF">NCTC12218_01611</name>
</gene>
<reference evidence="4" key="1">
    <citation type="submission" date="2018-06" db="EMBL/GenBank/DDBJ databases">
        <authorList>
            <consortium name="Pathogen Informatics"/>
            <person name="Doyle S."/>
        </authorList>
    </citation>
    <scope>NUCLEOTIDE SEQUENCE [LARGE SCALE GENOMIC DNA]</scope>
    <source>
        <strain evidence="4">NCTC12218</strain>
    </source>
</reference>
<protein>
    <submittedName>
        <fullName evidence="4">N-acetylmuramoyl-L-alanine amidase</fullName>
    </submittedName>
</protein>
<reference evidence="3 5" key="2">
    <citation type="submission" date="2020-11" db="EMBL/GenBank/DDBJ databases">
        <authorList>
            <consortium name="Pathogen Informatics"/>
        </authorList>
    </citation>
    <scope>NUCLEOTIDE SEQUENCE [LARGE SCALE GENOMIC DNA]</scope>
    <source>
        <strain evidence="3 5">NCTC12218</strain>
    </source>
</reference>
<feature type="domain" description="SH3b-P2" evidence="2">
    <location>
        <begin position="62"/>
        <end position="120"/>
    </location>
</feature>
<sequence>MPGHQDIQYDKQDPSNILSACGYGRHDIAIIDNLVIKYMQDDSPIPKVAPNVAKSKSGKPPKTVWPWKGEFTASKSNTDPIVVRRAFGMDKEEVDNDSWIKPDEWVLFDQVIKDVKNKMW</sequence>
<dbReference type="EMBL" id="UHEF01000001">
    <property type="protein sequence ID" value="SUM89213.1"/>
    <property type="molecule type" value="Genomic_DNA"/>
</dbReference>
<evidence type="ECO:0000313" key="5">
    <source>
        <dbReference type="Proteomes" id="UP000264146"/>
    </source>
</evidence>
<proteinExistence type="predicted"/>
<dbReference type="GeneID" id="93790222"/>
<feature type="region of interest" description="Disordered" evidence="1">
    <location>
        <begin position="47"/>
        <end position="70"/>
    </location>
</feature>
<accession>A0A7Z7QQJ8</accession>
<evidence type="ECO:0000313" key="3">
    <source>
        <dbReference type="EMBL" id="CAD7359948.1"/>
    </source>
</evidence>
<dbReference type="Proteomes" id="UP000264146">
    <property type="component" value="Chromosome"/>
</dbReference>
<evidence type="ECO:0000256" key="1">
    <source>
        <dbReference type="SAM" id="MobiDB-lite"/>
    </source>
</evidence>
<evidence type="ECO:0000313" key="4">
    <source>
        <dbReference type="EMBL" id="SUM89213.1"/>
    </source>
</evidence>
<dbReference type="RefSeq" id="WP_016424969.1">
    <property type="nucleotide sequence ID" value="NZ_CABKRV010000001.1"/>
</dbReference>